<name>A0A8S1L9F1_PARPR</name>
<dbReference type="AlphaFoldDB" id="A0A8S1L9F1"/>
<sequence length="157" mass="18738">MAQQKEKNKINNKQRQGDWICNRVQKLILQKLELQQQEFCIQRLLQSMSYYKECQKQREQWIQICPFLTENNGDIHPILDRSNQSSGERPDIGNNKFIFDTLHSIESILKQMTKEIFILSLNVNVNNAYRLINTIKQIEFNVEYKVLESLLFDLEPF</sequence>
<reference evidence="1" key="1">
    <citation type="submission" date="2021-01" db="EMBL/GenBank/DDBJ databases">
        <authorList>
            <consortium name="Genoscope - CEA"/>
            <person name="William W."/>
        </authorList>
    </citation>
    <scope>NUCLEOTIDE SEQUENCE</scope>
</reference>
<organism evidence="1 2">
    <name type="scientific">Paramecium primaurelia</name>
    <dbReference type="NCBI Taxonomy" id="5886"/>
    <lineage>
        <taxon>Eukaryota</taxon>
        <taxon>Sar</taxon>
        <taxon>Alveolata</taxon>
        <taxon>Ciliophora</taxon>
        <taxon>Intramacronucleata</taxon>
        <taxon>Oligohymenophorea</taxon>
        <taxon>Peniculida</taxon>
        <taxon>Parameciidae</taxon>
        <taxon>Paramecium</taxon>
    </lineage>
</organism>
<evidence type="ECO:0000313" key="2">
    <source>
        <dbReference type="Proteomes" id="UP000688137"/>
    </source>
</evidence>
<accession>A0A8S1L9F1</accession>
<comment type="caution">
    <text evidence="1">The sequence shown here is derived from an EMBL/GenBank/DDBJ whole genome shotgun (WGS) entry which is preliminary data.</text>
</comment>
<evidence type="ECO:0000313" key="1">
    <source>
        <dbReference type="EMBL" id="CAD8062971.1"/>
    </source>
</evidence>
<gene>
    <name evidence="1" type="ORF">PPRIM_AZ9-3.1.T0340083</name>
</gene>
<proteinExistence type="predicted"/>
<dbReference type="EMBL" id="CAJJDM010000033">
    <property type="protein sequence ID" value="CAD8062971.1"/>
    <property type="molecule type" value="Genomic_DNA"/>
</dbReference>
<dbReference type="Proteomes" id="UP000688137">
    <property type="component" value="Unassembled WGS sequence"/>
</dbReference>
<keyword evidence="2" id="KW-1185">Reference proteome</keyword>
<protein>
    <submittedName>
        <fullName evidence="1">Uncharacterized protein</fullName>
    </submittedName>
</protein>